<name>A0A5B7CYQ3_PORTR</name>
<accession>A0A5B7CYQ3</accession>
<organism evidence="1 2">
    <name type="scientific">Portunus trituberculatus</name>
    <name type="common">Swimming crab</name>
    <name type="synonym">Neptunus trituberculatus</name>
    <dbReference type="NCBI Taxonomy" id="210409"/>
    <lineage>
        <taxon>Eukaryota</taxon>
        <taxon>Metazoa</taxon>
        <taxon>Ecdysozoa</taxon>
        <taxon>Arthropoda</taxon>
        <taxon>Crustacea</taxon>
        <taxon>Multicrustacea</taxon>
        <taxon>Malacostraca</taxon>
        <taxon>Eumalacostraca</taxon>
        <taxon>Eucarida</taxon>
        <taxon>Decapoda</taxon>
        <taxon>Pleocyemata</taxon>
        <taxon>Brachyura</taxon>
        <taxon>Eubrachyura</taxon>
        <taxon>Portunoidea</taxon>
        <taxon>Portunidae</taxon>
        <taxon>Portuninae</taxon>
        <taxon>Portunus</taxon>
    </lineage>
</organism>
<dbReference type="Proteomes" id="UP000324222">
    <property type="component" value="Unassembled WGS sequence"/>
</dbReference>
<comment type="caution">
    <text evidence="1">The sequence shown here is derived from an EMBL/GenBank/DDBJ whole genome shotgun (WGS) entry which is preliminary data.</text>
</comment>
<protein>
    <submittedName>
        <fullName evidence="1">Uncharacterized protein</fullName>
    </submittedName>
</protein>
<dbReference type="AlphaFoldDB" id="A0A5B7CYQ3"/>
<evidence type="ECO:0000313" key="2">
    <source>
        <dbReference type="Proteomes" id="UP000324222"/>
    </source>
</evidence>
<proteinExistence type="predicted"/>
<evidence type="ECO:0000313" key="1">
    <source>
        <dbReference type="EMBL" id="MPC14398.1"/>
    </source>
</evidence>
<keyword evidence="2" id="KW-1185">Reference proteome</keyword>
<sequence>MTAIKHAGATQIMHLPLLHDRAKVKPEKHYREEGMGSCCTLTLSLSLTLSLTLASPASSPTSGANEKSLLLLDTDSHASPSHLHTNFQNNSLSRAAPHTQLFIFMIFQEGDGDTLTCTVYTHHNFLICSHDGREHYSFCD</sequence>
<gene>
    <name evidence="1" type="ORF">E2C01_007163</name>
</gene>
<reference evidence="1 2" key="1">
    <citation type="submission" date="2019-05" db="EMBL/GenBank/DDBJ databases">
        <title>Another draft genome of Portunus trituberculatus and its Hox gene families provides insights of decapod evolution.</title>
        <authorList>
            <person name="Jeong J.-H."/>
            <person name="Song I."/>
            <person name="Kim S."/>
            <person name="Choi T."/>
            <person name="Kim D."/>
            <person name="Ryu S."/>
            <person name="Kim W."/>
        </authorList>
    </citation>
    <scope>NUCLEOTIDE SEQUENCE [LARGE SCALE GENOMIC DNA]</scope>
    <source>
        <tissue evidence="1">Muscle</tissue>
    </source>
</reference>
<dbReference type="EMBL" id="VSRR010000349">
    <property type="protein sequence ID" value="MPC14398.1"/>
    <property type="molecule type" value="Genomic_DNA"/>
</dbReference>